<feature type="chain" id="PRO_5045974543" evidence="1">
    <location>
        <begin position="21"/>
        <end position="162"/>
    </location>
</feature>
<protein>
    <submittedName>
        <fullName evidence="3">DUF3828 domain-containing protein</fullName>
    </submittedName>
</protein>
<sequence length="162" mass="17715">MKRASIAALVCLLAPSAAFAGPASNAVKFFYTPDVRFEPDPKYRDRFTEPVTKLFELNDEAVRKNPDVIACIDFDPGLDAQDFDQKTVSKTLKLVEALDGDTGTVTATFTLFPADAGMEGAAREMVWSVKKVDGKWKIADIASKTNGWTLSQLQCMTGQSLE</sequence>
<evidence type="ECO:0000259" key="2">
    <source>
        <dbReference type="Pfam" id="PF12883"/>
    </source>
</evidence>
<dbReference type="Pfam" id="PF12883">
    <property type="entry name" value="DUF3828"/>
    <property type="match status" value="1"/>
</dbReference>
<evidence type="ECO:0000313" key="3">
    <source>
        <dbReference type="EMBL" id="THF58526.1"/>
    </source>
</evidence>
<evidence type="ECO:0000256" key="1">
    <source>
        <dbReference type="SAM" id="SignalP"/>
    </source>
</evidence>
<reference evidence="3 4" key="1">
    <citation type="submission" date="2019-04" db="EMBL/GenBank/DDBJ databases">
        <title>Mesorhizobium composti sp. nov., isolated from compost.</title>
        <authorList>
            <person name="Lin S.-Y."/>
            <person name="Hameed A."/>
            <person name="Hsieh Y.-T."/>
            <person name="Young C.-C."/>
        </authorList>
    </citation>
    <scope>NUCLEOTIDE SEQUENCE [LARGE SCALE GENOMIC DNA]</scope>
    <source>
        <strain evidence="3 4">CC-YTH430</strain>
    </source>
</reference>
<dbReference type="InterPro" id="IPR024289">
    <property type="entry name" value="DUF3828"/>
</dbReference>
<dbReference type="RefSeq" id="WP_136355830.1">
    <property type="nucleotide sequence ID" value="NZ_SSNY01000003.1"/>
</dbReference>
<comment type="caution">
    <text evidence="3">The sequence shown here is derived from an EMBL/GenBank/DDBJ whole genome shotgun (WGS) entry which is preliminary data.</text>
</comment>
<keyword evidence="1" id="KW-0732">Signal</keyword>
<name>A0ABY2QAD1_9HYPH</name>
<keyword evidence="4" id="KW-1185">Reference proteome</keyword>
<gene>
    <name evidence="3" type="ORF">E6C48_08000</name>
</gene>
<dbReference type="Proteomes" id="UP000306441">
    <property type="component" value="Unassembled WGS sequence"/>
</dbReference>
<organism evidence="3 4">
    <name type="scientific">Ollibium composti</name>
    <dbReference type="NCBI Taxonomy" id="2675109"/>
    <lineage>
        <taxon>Bacteria</taxon>
        <taxon>Pseudomonadati</taxon>
        <taxon>Pseudomonadota</taxon>
        <taxon>Alphaproteobacteria</taxon>
        <taxon>Hyphomicrobiales</taxon>
        <taxon>Phyllobacteriaceae</taxon>
        <taxon>Ollibium</taxon>
    </lineage>
</organism>
<feature type="signal peptide" evidence="1">
    <location>
        <begin position="1"/>
        <end position="20"/>
    </location>
</feature>
<proteinExistence type="predicted"/>
<accession>A0ABY2QAD1</accession>
<dbReference type="EMBL" id="SSNY01000003">
    <property type="protein sequence ID" value="THF58526.1"/>
    <property type="molecule type" value="Genomic_DNA"/>
</dbReference>
<dbReference type="Gene3D" id="3.10.450.50">
    <property type="match status" value="1"/>
</dbReference>
<feature type="domain" description="DUF3828" evidence="2">
    <location>
        <begin position="57"/>
        <end position="145"/>
    </location>
</feature>
<evidence type="ECO:0000313" key="4">
    <source>
        <dbReference type="Proteomes" id="UP000306441"/>
    </source>
</evidence>